<evidence type="ECO:0000313" key="5">
    <source>
        <dbReference type="EMBL" id="GEN07556.1"/>
    </source>
</evidence>
<evidence type="ECO:0000256" key="3">
    <source>
        <dbReference type="ARBA" id="ARBA00022801"/>
    </source>
</evidence>
<evidence type="ECO:0000256" key="2">
    <source>
        <dbReference type="ARBA" id="ARBA00022723"/>
    </source>
</evidence>
<dbReference type="InterPro" id="IPR002933">
    <property type="entry name" value="Peptidase_M20"/>
</dbReference>
<evidence type="ECO:0000313" key="8">
    <source>
        <dbReference type="Proteomes" id="UP000321514"/>
    </source>
</evidence>
<reference evidence="5 8" key="2">
    <citation type="submission" date="2019-07" db="EMBL/GenBank/DDBJ databases">
        <title>Whole genome shotgun sequence of Myxococcus fulvus NBRC 100333.</title>
        <authorList>
            <person name="Hosoyama A."/>
            <person name="Uohara A."/>
            <person name="Ohji S."/>
            <person name="Ichikawa N."/>
        </authorList>
    </citation>
    <scope>NUCLEOTIDE SEQUENCE [LARGE SCALE GENOMIC DNA]</scope>
    <source>
        <strain evidence="5 8">NBRC 100333</strain>
    </source>
</reference>
<dbReference type="GO" id="GO:0008233">
    <property type="term" value="F:peptidase activity"/>
    <property type="evidence" value="ECO:0007669"/>
    <property type="project" value="UniProtKB-KW"/>
</dbReference>
<keyword evidence="3" id="KW-0378">Hydrolase</keyword>
<dbReference type="Gene3D" id="3.30.70.360">
    <property type="match status" value="1"/>
</dbReference>
<evidence type="ECO:0000313" key="7">
    <source>
        <dbReference type="Proteomes" id="UP000183760"/>
    </source>
</evidence>
<dbReference type="STRING" id="1334629.MFUL124B02_03050"/>
<proteinExistence type="predicted"/>
<gene>
    <name evidence="5" type="primary">dapE</name>
    <name evidence="5" type="ORF">MFU01_25930</name>
    <name evidence="6" type="ORF">SAMN05443572_101429</name>
</gene>
<feature type="domain" description="Peptidase M20 dimerisation" evidence="4">
    <location>
        <begin position="220"/>
        <end position="378"/>
    </location>
</feature>
<dbReference type="InterPro" id="IPR051458">
    <property type="entry name" value="Cyt/Met_Dipeptidase"/>
</dbReference>
<sequence length="485" mass="52735">MLSIAAMNVLNVQTATESSDRIWEKEILPALERYIRIPNKSPAFDPDWVKAGHMEAAVQLIVEWCRAQAPHLPGLTLEVIRLKNEQGGERTPVIYMEVPGTKGDDTVLMYGHLDKQPEMTGWREDLTPWTPVREGDKLYGRGGADDGYSAFASLAALRLLREQGVGHARTVILIEACEESGSYDLPAYIEALAPRIGKPSLVVCLDSGCANYEQLWMTTSLRGMVAGNLRVDVLTEGVHSGDASGIVASSFRVLRQVLSRVEDESTGRVKVDGLHVEIPKERREQAGAAAKVLGEEVFGKFPWVSGMKPMSEDGAELVLNRTWRPALSVTGVDGLPPLQSAGNVLRPFTTVKLSMRIPPRLEPKAAQKALKDALEKDPPYQAKVSFEGDKASIGWDAPPLASWLSRAVESASGTYFGRPAMAMGEGGTIPFMGMLGERFPEAQFLITGLLGPGSNAHGPNEFLHIPTGKKLTCCVASVIADHFKR</sequence>
<dbReference type="AlphaFoldDB" id="A0A511T076"/>
<keyword evidence="1" id="KW-0645">Protease</keyword>
<reference evidence="6 7" key="1">
    <citation type="submission" date="2016-10" db="EMBL/GenBank/DDBJ databases">
        <authorList>
            <person name="Varghese N."/>
            <person name="Submissions S."/>
        </authorList>
    </citation>
    <scope>NUCLEOTIDE SEQUENCE [LARGE SCALE GENOMIC DNA]</scope>
    <source>
        <strain evidence="6 7">DSM 16525</strain>
    </source>
</reference>
<organism evidence="5 8">
    <name type="scientific">Myxococcus fulvus</name>
    <dbReference type="NCBI Taxonomy" id="33"/>
    <lineage>
        <taxon>Bacteria</taxon>
        <taxon>Pseudomonadati</taxon>
        <taxon>Myxococcota</taxon>
        <taxon>Myxococcia</taxon>
        <taxon>Myxococcales</taxon>
        <taxon>Cystobacterineae</taxon>
        <taxon>Myxococcaceae</taxon>
        <taxon>Myxococcus</taxon>
    </lineage>
</organism>
<name>A0A511T076_MYXFU</name>
<evidence type="ECO:0000256" key="1">
    <source>
        <dbReference type="ARBA" id="ARBA00022670"/>
    </source>
</evidence>
<keyword evidence="7" id="KW-1185">Reference proteome</keyword>
<evidence type="ECO:0000313" key="6">
    <source>
        <dbReference type="EMBL" id="SES87165.1"/>
    </source>
</evidence>
<evidence type="ECO:0000259" key="4">
    <source>
        <dbReference type="Pfam" id="PF07687"/>
    </source>
</evidence>
<dbReference type="Gene3D" id="3.40.630.10">
    <property type="entry name" value="Zn peptidases"/>
    <property type="match status" value="1"/>
</dbReference>
<dbReference type="SUPFAM" id="SSF53187">
    <property type="entry name" value="Zn-dependent exopeptidases"/>
    <property type="match status" value="1"/>
</dbReference>
<protein>
    <submittedName>
        <fullName evidence="5 6">Succinyl-diaminopimelate desuccinylase</fullName>
    </submittedName>
</protein>
<dbReference type="PANTHER" id="PTHR43270">
    <property type="entry name" value="BETA-ALA-HIS DIPEPTIDASE"/>
    <property type="match status" value="1"/>
</dbReference>
<dbReference type="GO" id="GO:0046872">
    <property type="term" value="F:metal ion binding"/>
    <property type="evidence" value="ECO:0007669"/>
    <property type="project" value="UniProtKB-KW"/>
</dbReference>
<dbReference type="EMBL" id="FOIB01000001">
    <property type="protein sequence ID" value="SES87165.1"/>
    <property type="molecule type" value="Genomic_DNA"/>
</dbReference>
<dbReference type="PANTHER" id="PTHR43270:SF4">
    <property type="entry name" value="CARNOSINE DIPEPTIDASE 2, ISOFORM A"/>
    <property type="match status" value="1"/>
</dbReference>
<keyword evidence="2" id="KW-0479">Metal-binding</keyword>
<dbReference type="CDD" id="cd05682">
    <property type="entry name" value="M20_dipept_dapE"/>
    <property type="match status" value="1"/>
</dbReference>
<dbReference type="Pfam" id="PF01546">
    <property type="entry name" value="Peptidase_M20"/>
    <property type="match status" value="1"/>
</dbReference>
<dbReference type="Pfam" id="PF07687">
    <property type="entry name" value="M20_dimer"/>
    <property type="match status" value="1"/>
</dbReference>
<accession>A0A511T076</accession>
<dbReference type="InterPro" id="IPR011650">
    <property type="entry name" value="Peptidase_M20_dimer"/>
</dbReference>
<dbReference type="Proteomes" id="UP000321514">
    <property type="component" value="Unassembled WGS sequence"/>
</dbReference>
<dbReference type="GO" id="GO:0006508">
    <property type="term" value="P:proteolysis"/>
    <property type="evidence" value="ECO:0007669"/>
    <property type="project" value="UniProtKB-KW"/>
</dbReference>
<dbReference type="Proteomes" id="UP000183760">
    <property type="component" value="Unassembled WGS sequence"/>
</dbReference>
<comment type="caution">
    <text evidence="5">The sequence shown here is derived from an EMBL/GenBank/DDBJ whole genome shotgun (WGS) entry which is preliminary data.</text>
</comment>
<dbReference type="EMBL" id="BJXR01000025">
    <property type="protein sequence ID" value="GEN07556.1"/>
    <property type="molecule type" value="Genomic_DNA"/>
</dbReference>